<dbReference type="EMBL" id="UXSR01005449">
    <property type="protein sequence ID" value="VDD82077.1"/>
    <property type="molecule type" value="Genomic_DNA"/>
</dbReference>
<proteinExistence type="predicted"/>
<keyword evidence="3" id="KW-1185">Reference proteome</keyword>
<feature type="region of interest" description="Disordered" evidence="1">
    <location>
        <begin position="134"/>
        <end position="162"/>
    </location>
</feature>
<evidence type="ECO:0000313" key="2">
    <source>
        <dbReference type="EMBL" id="VDD82077.1"/>
    </source>
</evidence>
<accession>A0A0R3UKG2</accession>
<dbReference type="AlphaFoldDB" id="A0A0R3UKG2"/>
<evidence type="ECO:0000313" key="3">
    <source>
        <dbReference type="Proteomes" id="UP000267029"/>
    </source>
</evidence>
<organism evidence="2 3">
    <name type="scientific">Mesocestoides corti</name>
    <name type="common">Flatworm</name>
    <dbReference type="NCBI Taxonomy" id="53468"/>
    <lineage>
        <taxon>Eukaryota</taxon>
        <taxon>Metazoa</taxon>
        <taxon>Spiralia</taxon>
        <taxon>Lophotrochozoa</taxon>
        <taxon>Platyhelminthes</taxon>
        <taxon>Cestoda</taxon>
        <taxon>Eucestoda</taxon>
        <taxon>Cyclophyllidea</taxon>
        <taxon>Mesocestoididae</taxon>
        <taxon>Mesocestoides</taxon>
    </lineage>
</organism>
<protein>
    <submittedName>
        <fullName evidence="2">Uncharacterized protein</fullName>
    </submittedName>
</protein>
<reference evidence="2 3" key="1">
    <citation type="submission" date="2018-10" db="EMBL/GenBank/DDBJ databases">
        <authorList>
            <consortium name="Pathogen Informatics"/>
        </authorList>
    </citation>
    <scope>NUCLEOTIDE SEQUENCE [LARGE SCALE GENOMIC DNA]</scope>
</reference>
<gene>
    <name evidence="2" type="ORF">MCOS_LOCUS8080</name>
</gene>
<dbReference type="Proteomes" id="UP000267029">
    <property type="component" value="Unassembled WGS sequence"/>
</dbReference>
<evidence type="ECO:0000256" key="1">
    <source>
        <dbReference type="SAM" id="MobiDB-lite"/>
    </source>
</evidence>
<name>A0A0R3UKG2_MESCO</name>
<sequence>MASIFAQAQLQPPLPQPLGALSSIDRPIDSSKALFLARVRACLRKCAIPNKPPARLIDRLADALRHVSLVSHIRSELKLFVPACQFFWPQNLRNCLFSSLHLFGFQAYFINHSDNGAQALTQWRTHKTIVVAPPTPPHSSSPNQEEGPIFPSPLRLLAPPTPSHKALSLLRTDKTTGWPLPVRSPYQSCQ</sequence>